<dbReference type="eggNOG" id="ENOG502ZAV1">
    <property type="taxonomic scope" value="Bacteria"/>
</dbReference>
<dbReference type="EMBL" id="AXZF01000036">
    <property type="protein sequence ID" value="ERT69128.1"/>
    <property type="molecule type" value="Genomic_DNA"/>
</dbReference>
<keyword evidence="2" id="KW-1185">Reference proteome</keyword>
<organism evidence="1 2">
    <name type="scientific">Cetobacterium somerae ATCC BAA-474</name>
    <dbReference type="NCBI Taxonomy" id="1319815"/>
    <lineage>
        <taxon>Bacteria</taxon>
        <taxon>Fusobacteriati</taxon>
        <taxon>Fusobacteriota</taxon>
        <taxon>Fusobacteriia</taxon>
        <taxon>Fusobacteriales</taxon>
        <taxon>Fusobacteriaceae</taxon>
        <taxon>Cetobacterium</taxon>
    </lineage>
</organism>
<comment type="caution">
    <text evidence="1">The sequence shown here is derived from an EMBL/GenBank/DDBJ whole genome shotgun (WGS) entry which is preliminary data.</text>
</comment>
<dbReference type="AlphaFoldDB" id="U7VEB2"/>
<accession>U7VEB2</accession>
<gene>
    <name evidence="1" type="ORF">HMPREF0202_00961</name>
</gene>
<evidence type="ECO:0000313" key="2">
    <source>
        <dbReference type="Proteomes" id="UP000017081"/>
    </source>
</evidence>
<dbReference type="HOGENOM" id="CLU_768814_0_0_0"/>
<protein>
    <submittedName>
        <fullName evidence="1">Uncharacterized protein</fullName>
    </submittedName>
</protein>
<reference evidence="1 2" key="1">
    <citation type="submission" date="2013-08" db="EMBL/GenBank/DDBJ databases">
        <authorList>
            <person name="Weinstock G."/>
            <person name="Sodergren E."/>
            <person name="Wylie T."/>
            <person name="Fulton L."/>
            <person name="Fulton R."/>
            <person name="Fronick C."/>
            <person name="O'Laughlin M."/>
            <person name="Godfrey J."/>
            <person name="Miner T."/>
            <person name="Herter B."/>
            <person name="Appelbaum E."/>
            <person name="Cordes M."/>
            <person name="Lek S."/>
            <person name="Wollam A."/>
            <person name="Pepin K.H."/>
            <person name="Palsikar V.B."/>
            <person name="Mitreva M."/>
            <person name="Wilson R.K."/>
        </authorList>
    </citation>
    <scope>NUCLEOTIDE SEQUENCE [LARGE SCALE GENOMIC DNA]</scope>
    <source>
        <strain evidence="1 2">ATCC BAA-474</strain>
    </source>
</reference>
<evidence type="ECO:0000313" key="1">
    <source>
        <dbReference type="EMBL" id="ERT69128.1"/>
    </source>
</evidence>
<sequence length="360" mass="43328">MKNLLIDKVEEFQQKYLNLLKVILKEINNHEINIRDEFLIFFNKNKMLLELYLKYYSQEEMNYFLTGFDFINVEKGEHKSFFLIDGKRIIDDTLYLDLNLLGTNSEVNKQIYIKKIKKSIENNIFLLEKYNSEILLMPIRCLNSKETFKDLSTLSNKILFQFFKKEYVTFEEYIKENLTIKDIENNLIINTKMIIFLKNEDKNDSFQKRFENYKKNIQSIGFETKNDGLIFYMAVFGFLSQAINIIEVSERYNLFPCVRNYTTIYYIALIFDSCIQTENINYIKQKNNILNTLKLFFIFQNILENSNFFNFPTEEIIKMKNQNNWWTNIMKEIELNKENSLSLNTIEKIILKKMENVLKL</sequence>
<name>U7VEB2_9FUSO</name>
<dbReference type="RefSeq" id="WP_023050506.1">
    <property type="nucleotide sequence ID" value="NZ_CP173065.2"/>
</dbReference>
<dbReference type="STRING" id="1319815.HMPREF0202_00961"/>
<proteinExistence type="predicted"/>
<dbReference type="Proteomes" id="UP000017081">
    <property type="component" value="Unassembled WGS sequence"/>
</dbReference>